<keyword evidence="6" id="KW-0294">Fucose metabolism</keyword>
<evidence type="ECO:0000256" key="10">
    <source>
        <dbReference type="ARBA" id="ARBA00033083"/>
    </source>
</evidence>
<protein>
    <recommendedName>
        <fullName evidence="9">GDP-fucose protein O-fucosyltransferase 2</fullName>
        <ecNumber evidence="3">2.4.1.221</ecNumber>
    </recommendedName>
    <alternativeName>
        <fullName evidence="10">Peptide-O-fucosyltransferase 2</fullName>
    </alternativeName>
</protein>
<keyword evidence="13" id="KW-0812">Transmembrane</keyword>
<keyword evidence="7" id="KW-0119">Carbohydrate metabolism</keyword>
<dbReference type="EMBL" id="UZAM01008265">
    <property type="protein sequence ID" value="VDP04085.1"/>
    <property type="molecule type" value="Genomic_DNA"/>
</dbReference>
<evidence type="ECO:0000256" key="6">
    <source>
        <dbReference type="ARBA" id="ARBA00023253"/>
    </source>
</evidence>
<comment type="pathway">
    <text evidence="2">Protein modification; protein glycosylation.</text>
</comment>
<name>A0A183IL46_9BILA</name>
<dbReference type="AlphaFoldDB" id="A0A183IL46"/>
<evidence type="ECO:0000256" key="2">
    <source>
        <dbReference type="ARBA" id="ARBA00004922"/>
    </source>
</evidence>
<dbReference type="EC" id="2.4.1.221" evidence="3"/>
<comment type="subcellular location">
    <subcellularLocation>
        <location evidence="1">Endoplasmic reticulum</location>
    </subcellularLocation>
</comment>
<dbReference type="CDD" id="cd11298">
    <property type="entry name" value="O-FucT-2"/>
    <property type="match status" value="1"/>
</dbReference>
<evidence type="ECO:0000256" key="5">
    <source>
        <dbReference type="ARBA" id="ARBA00022824"/>
    </source>
</evidence>
<accession>A0A183IL46</accession>
<evidence type="ECO:0000256" key="3">
    <source>
        <dbReference type="ARBA" id="ARBA00012196"/>
    </source>
</evidence>
<organism evidence="16">
    <name type="scientific">Soboliphyme baturini</name>
    <dbReference type="NCBI Taxonomy" id="241478"/>
    <lineage>
        <taxon>Eukaryota</taxon>
        <taxon>Metazoa</taxon>
        <taxon>Ecdysozoa</taxon>
        <taxon>Nematoda</taxon>
        <taxon>Enoplea</taxon>
        <taxon>Dorylaimia</taxon>
        <taxon>Dioctophymatida</taxon>
        <taxon>Dioctophymatoidea</taxon>
        <taxon>Soboliphymatidae</taxon>
        <taxon>Soboliphyme</taxon>
    </lineage>
</organism>
<evidence type="ECO:0000256" key="1">
    <source>
        <dbReference type="ARBA" id="ARBA00004240"/>
    </source>
</evidence>
<dbReference type="WBParaSite" id="SBAD_0000453201-mRNA-1">
    <property type="protein sequence ID" value="SBAD_0000453201-mRNA-1"/>
    <property type="gene ID" value="SBAD_0000453201"/>
</dbReference>
<evidence type="ECO:0000256" key="7">
    <source>
        <dbReference type="ARBA" id="ARBA00023277"/>
    </source>
</evidence>
<keyword evidence="4" id="KW-0808">Transferase</keyword>
<keyword evidence="13" id="KW-1133">Transmembrane helix</keyword>
<dbReference type="GO" id="GO:0005783">
    <property type="term" value="C:endoplasmic reticulum"/>
    <property type="evidence" value="ECO:0007669"/>
    <property type="project" value="UniProtKB-SubCell"/>
</dbReference>
<evidence type="ECO:0000313" key="15">
    <source>
        <dbReference type="Proteomes" id="UP000270296"/>
    </source>
</evidence>
<feature type="transmembrane region" description="Helical" evidence="13">
    <location>
        <begin position="7"/>
        <end position="27"/>
    </location>
</feature>
<reference evidence="14 15" key="2">
    <citation type="submission" date="2018-11" db="EMBL/GenBank/DDBJ databases">
        <authorList>
            <consortium name="Pathogen Informatics"/>
        </authorList>
    </citation>
    <scope>NUCLEOTIDE SEQUENCE [LARGE SCALE GENOMIC DNA]</scope>
</reference>
<dbReference type="GO" id="GO:0006004">
    <property type="term" value="P:fucose metabolic process"/>
    <property type="evidence" value="ECO:0007669"/>
    <property type="project" value="UniProtKB-KW"/>
</dbReference>
<keyword evidence="13" id="KW-0472">Membrane</keyword>
<evidence type="ECO:0000256" key="8">
    <source>
        <dbReference type="ARBA" id="ARBA00025803"/>
    </source>
</evidence>
<dbReference type="Gene3D" id="3.40.50.11340">
    <property type="match status" value="1"/>
</dbReference>
<keyword evidence="5" id="KW-0256">Endoplasmic reticulum</keyword>
<comment type="catalytic activity">
    <reaction evidence="12">
        <text>L-seryl-[protein] + GDP-beta-L-fucose = 3-O-(alpha-L-fucosyl)-L-seryl-[protein] + GDP + H(+)</text>
        <dbReference type="Rhea" id="RHEA:63644"/>
        <dbReference type="Rhea" id="RHEA-COMP:9863"/>
        <dbReference type="Rhea" id="RHEA-COMP:17914"/>
        <dbReference type="ChEBI" id="CHEBI:15378"/>
        <dbReference type="ChEBI" id="CHEBI:29999"/>
        <dbReference type="ChEBI" id="CHEBI:57273"/>
        <dbReference type="ChEBI" id="CHEBI:58189"/>
        <dbReference type="ChEBI" id="CHEBI:189632"/>
        <dbReference type="EC" id="2.4.1.221"/>
    </reaction>
    <physiologicalReaction direction="left-to-right" evidence="12">
        <dbReference type="Rhea" id="RHEA:63645"/>
    </physiologicalReaction>
</comment>
<comment type="catalytic activity">
    <reaction evidence="11">
        <text>L-threonyl-[protein] + GDP-beta-L-fucose = 3-O-(alpha-L-fucosyl)-L-threonyl-[protein] + GDP + H(+)</text>
        <dbReference type="Rhea" id="RHEA:70491"/>
        <dbReference type="Rhea" id="RHEA-COMP:11060"/>
        <dbReference type="Rhea" id="RHEA-COMP:17915"/>
        <dbReference type="ChEBI" id="CHEBI:15378"/>
        <dbReference type="ChEBI" id="CHEBI:30013"/>
        <dbReference type="ChEBI" id="CHEBI:57273"/>
        <dbReference type="ChEBI" id="CHEBI:58189"/>
        <dbReference type="ChEBI" id="CHEBI:189631"/>
        <dbReference type="EC" id="2.4.1.221"/>
    </reaction>
    <physiologicalReaction direction="left-to-right" evidence="11">
        <dbReference type="Rhea" id="RHEA:70492"/>
    </physiologicalReaction>
</comment>
<evidence type="ECO:0000256" key="11">
    <source>
        <dbReference type="ARBA" id="ARBA00047273"/>
    </source>
</evidence>
<reference evidence="16" key="1">
    <citation type="submission" date="2016-06" db="UniProtKB">
        <authorList>
            <consortium name="WormBaseParasite"/>
        </authorList>
    </citation>
    <scope>IDENTIFICATION</scope>
</reference>
<proteinExistence type="inferred from homology"/>
<dbReference type="Pfam" id="PF10250">
    <property type="entry name" value="O-FucT"/>
    <property type="match status" value="1"/>
</dbReference>
<dbReference type="OrthoDB" id="422368at2759"/>
<evidence type="ECO:0000256" key="4">
    <source>
        <dbReference type="ARBA" id="ARBA00022679"/>
    </source>
</evidence>
<dbReference type="InterPro" id="IPR045130">
    <property type="entry name" value="OFUT2-like"/>
</dbReference>
<dbReference type="Gene3D" id="3.40.50.11350">
    <property type="match status" value="1"/>
</dbReference>
<evidence type="ECO:0000256" key="13">
    <source>
        <dbReference type="SAM" id="Phobius"/>
    </source>
</evidence>
<dbReference type="InterPro" id="IPR019378">
    <property type="entry name" value="GDP-Fuc_O-FucTrfase"/>
</dbReference>
<keyword evidence="15" id="KW-1185">Reference proteome</keyword>
<comment type="similarity">
    <text evidence="8">Belongs to the glycosyltransferase 68 family.</text>
</comment>
<dbReference type="GO" id="GO:0046922">
    <property type="term" value="F:peptide-O-fucosyltransferase activity"/>
    <property type="evidence" value="ECO:0007669"/>
    <property type="project" value="UniProtKB-EC"/>
</dbReference>
<evidence type="ECO:0000313" key="14">
    <source>
        <dbReference type="EMBL" id="VDP04085.1"/>
    </source>
</evidence>
<evidence type="ECO:0000256" key="9">
    <source>
        <dbReference type="ARBA" id="ARBA00026232"/>
    </source>
</evidence>
<sequence length="319" mass="37313">MFFALDFLFYFYSMATFLIAVHVLFPLCRYLLYEVNMGEGFNLRRDVYMRVASLVRQLRDSGHNYILVLPPWGSLYHWRTLELGDLWFDLQSLSRFIPVLELQDYLREVDRPVIDQLYHLQHFADWDKWEEKYDFIQCPKIPYFQATPGHWKGWFWKYDEIYASNVTCLSVMGFAKTLKPLVLSSWNTSIRSIMLDRAEVILHDEFGSADYWKARRSMRYSAALVKIADDFRRSVLNSTDVNDGTVMDPDWTKVKVRSKTTTGGPYIAVHWRRQDYLMAHGDELPSIEGTAATLSSLAERLNLKTIFLATDASDKGIAF</sequence>
<dbReference type="PANTHER" id="PTHR13398">
    <property type="entry name" value="GDP-FUCOSE PROTEIN O-FUCOSYLTRANSFERASE 2"/>
    <property type="match status" value="1"/>
</dbReference>
<evidence type="ECO:0000256" key="12">
    <source>
        <dbReference type="ARBA" id="ARBA00048647"/>
    </source>
</evidence>
<dbReference type="Proteomes" id="UP000270296">
    <property type="component" value="Unassembled WGS sequence"/>
</dbReference>
<dbReference type="PANTHER" id="PTHR13398:SF0">
    <property type="entry name" value="GDP-FUCOSE PROTEIN O-FUCOSYLTRANSFERASE 2"/>
    <property type="match status" value="1"/>
</dbReference>
<gene>
    <name evidence="14" type="ORF">SBAD_LOCUS4342</name>
</gene>
<evidence type="ECO:0000313" key="16">
    <source>
        <dbReference type="WBParaSite" id="SBAD_0000453201-mRNA-1"/>
    </source>
</evidence>